<evidence type="ECO:0000313" key="4">
    <source>
        <dbReference type="Proteomes" id="UP000254504"/>
    </source>
</evidence>
<dbReference type="EMBL" id="PDKD01000001">
    <property type="protein sequence ID" value="RXJ93201.1"/>
    <property type="molecule type" value="Genomic_DNA"/>
</dbReference>
<reference evidence="2 4" key="2">
    <citation type="submission" date="2018-07" db="EMBL/GenBank/DDBJ databases">
        <title>Complete genome of the Arcobacter trophiarum type strain LMG 25534.</title>
        <authorList>
            <person name="Miller W.G."/>
            <person name="Yee E."/>
        </authorList>
    </citation>
    <scope>NUCLEOTIDE SEQUENCE [LARGE SCALE GENOMIC DNA]</scope>
    <source>
        <strain evidence="2 4">LMG 25534</strain>
    </source>
</reference>
<dbReference type="EMBL" id="CP031367">
    <property type="protein sequence ID" value="AXK48123.1"/>
    <property type="molecule type" value="Genomic_DNA"/>
</dbReference>
<dbReference type="KEGG" id="atp:ATR_0235"/>
<protein>
    <submittedName>
        <fullName evidence="2">Uncharacterized protein</fullName>
    </submittedName>
</protein>
<dbReference type="AlphaFoldDB" id="A0AAD0VLD7"/>
<evidence type="ECO:0000313" key="2">
    <source>
        <dbReference type="EMBL" id="AXK48123.1"/>
    </source>
</evidence>
<gene>
    <name evidence="2" type="ORF">ATR_0235</name>
    <name evidence="3" type="ORF">CRU87_01540</name>
</gene>
<evidence type="ECO:0000313" key="3">
    <source>
        <dbReference type="EMBL" id="RXJ93201.1"/>
    </source>
</evidence>
<evidence type="ECO:0000256" key="1">
    <source>
        <dbReference type="SAM" id="Phobius"/>
    </source>
</evidence>
<sequence>MAIDLLIPFAILLILVIYLIYSRNKFEKNIINLYENKFEEWKKYSKNSEDTINNIDKKEIIALVFKENYKFSIEYFDKTLENSLKRAKFEIKQIGGKYE</sequence>
<feature type="transmembrane region" description="Helical" evidence="1">
    <location>
        <begin position="6"/>
        <end position="21"/>
    </location>
</feature>
<evidence type="ECO:0000313" key="5">
    <source>
        <dbReference type="Proteomes" id="UP000289132"/>
    </source>
</evidence>
<keyword evidence="1" id="KW-1133">Transmembrane helix</keyword>
<keyword evidence="5" id="KW-1185">Reference proteome</keyword>
<organism evidence="2 4">
    <name type="scientific">Aliarcobacter trophiarum LMG 25534</name>
    <dbReference type="NCBI Taxonomy" id="1032241"/>
    <lineage>
        <taxon>Bacteria</taxon>
        <taxon>Pseudomonadati</taxon>
        <taxon>Campylobacterota</taxon>
        <taxon>Epsilonproteobacteria</taxon>
        <taxon>Campylobacterales</taxon>
        <taxon>Arcobacteraceae</taxon>
        <taxon>Aliarcobacter</taxon>
    </lineage>
</organism>
<dbReference type="Proteomes" id="UP000254504">
    <property type="component" value="Chromosome"/>
</dbReference>
<proteinExistence type="predicted"/>
<keyword evidence="1" id="KW-0472">Membrane</keyword>
<name>A0AAD0VLD7_9BACT</name>
<dbReference type="Proteomes" id="UP000289132">
    <property type="component" value="Unassembled WGS sequence"/>
</dbReference>
<reference evidence="3 5" key="1">
    <citation type="submission" date="2017-10" db="EMBL/GenBank/DDBJ databases">
        <title>Genomics of the genus Arcobacter.</title>
        <authorList>
            <person name="Perez-Cataluna A."/>
            <person name="Figueras M.J."/>
        </authorList>
    </citation>
    <scope>NUCLEOTIDE SEQUENCE [LARGE SCALE GENOMIC DNA]</scope>
    <source>
        <strain evidence="3 5">LMG 25534</strain>
    </source>
</reference>
<accession>A0AAD0VLD7</accession>
<dbReference type="RefSeq" id="WP_115427668.1">
    <property type="nucleotide sequence ID" value="NZ_CP031367.1"/>
</dbReference>
<keyword evidence="1" id="KW-0812">Transmembrane</keyword>